<dbReference type="InterPro" id="IPR001245">
    <property type="entry name" value="Ser-Thr/Tyr_kinase_cat_dom"/>
</dbReference>
<evidence type="ECO:0000256" key="1">
    <source>
        <dbReference type="ARBA" id="ARBA00000900"/>
    </source>
</evidence>
<evidence type="ECO:0000313" key="5">
    <source>
        <dbReference type="EMBL" id="KAJ6801311.1"/>
    </source>
</evidence>
<feature type="domain" description="Protein kinase" evidence="4">
    <location>
        <begin position="1"/>
        <end position="98"/>
    </location>
</feature>
<dbReference type="GO" id="GO:0005524">
    <property type="term" value="F:ATP binding"/>
    <property type="evidence" value="ECO:0007669"/>
    <property type="project" value="InterPro"/>
</dbReference>
<evidence type="ECO:0000259" key="4">
    <source>
        <dbReference type="PROSITE" id="PS50011"/>
    </source>
</evidence>
<proteinExistence type="predicted"/>
<evidence type="ECO:0000256" key="3">
    <source>
        <dbReference type="ARBA" id="ARBA00022786"/>
    </source>
</evidence>
<comment type="caution">
    <text evidence="5">The sequence shown here is derived from an EMBL/GenBank/DDBJ whole genome shotgun (WGS) entry which is preliminary data.</text>
</comment>
<evidence type="ECO:0000256" key="2">
    <source>
        <dbReference type="ARBA" id="ARBA00012483"/>
    </source>
</evidence>
<dbReference type="InterPro" id="IPR011009">
    <property type="entry name" value="Kinase-like_dom_sf"/>
</dbReference>
<dbReference type="AlphaFoldDB" id="A0AAX6EBI2"/>
<comment type="catalytic activity">
    <reaction evidence="1">
        <text>S-ubiquitinyl-[E2 ubiquitin-conjugating enzyme]-L-cysteine + [acceptor protein]-L-lysine = [E2 ubiquitin-conjugating enzyme]-L-cysteine + N(6)-ubiquitinyl-[acceptor protein]-L-lysine.</text>
        <dbReference type="EC" id="2.3.2.27"/>
    </reaction>
</comment>
<sequence>MDPEFQATGELTPQSDVYSFGVILLRLLTGKQPFGLVKEVKNALDKGLLQGMIDPSAGNWPFVQAKQLAHLGLRCCEMSRKCRPDLVGDVWRVLEPMMMANPSSVRTLSFGSFNEDNSPIPNYSSVQYFRRS</sequence>
<accession>A0AAX6EBI2</accession>
<dbReference type="Proteomes" id="UP001140949">
    <property type="component" value="Unassembled WGS sequence"/>
</dbReference>
<dbReference type="InterPro" id="IPR051348">
    <property type="entry name" value="U-box_ubiquitin_ligases"/>
</dbReference>
<dbReference type="EC" id="2.3.2.27" evidence="2"/>
<dbReference type="PROSITE" id="PS50011">
    <property type="entry name" value="PROTEIN_KINASE_DOM"/>
    <property type="match status" value="1"/>
</dbReference>
<organism evidence="5 6">
    <name type="scientific">Iris pallida</name>
    <name type="common">Sweet iris</name>
    <dbReference type="NCBI Taxonomy" id="29817"/>
    <lineage>
        <taxon>Eukaryota</taxon>
        <taxon>Viridiplantae</taxon>
        <taxon>Streptophyta</taxon>
        <taxon>Embryophyta</taxon>
        <taxon>Tracheophyta</taxon>
        <taxon>Spermatophyta</taxon>
        <taxon>Magnoliopsida</taxon>
        <taxon>Liliopsida</taxon>
        <taxon>Asparagales</taxon>
        <taxon>Iridaceae</taxon>
        <taxon>Iridoideae</taxon>
        <taxon>Irideae</taxon>
        <taxon>Iris</taxon>
    </lineage>
</organism>
<gene>
    <name evidence="5" type="ORF">M6B38_198345</name>
</gene>
<dbReference type="PANTHER" id="PTHR45647:SF100">
    <property type="entry name" value="U-BOX DOMAIN-CONTAINING PROTEIN 33"/>
    <property type="match status" value="1"/>
</dbReference>
<keyword evidence="6" id="KW-1185">Reference proteome</keyword>
<name>A0AAX6EBI2_IRIPA</name>
<dbReference type="Gene3D" id="1.10.510.10">
    <property type="entry name" value="Transferase(Phosphotransferase) domain 1"/>
    <property type="match status" value="1"/>
</dbReference>
<dbReference type="PANTHER" id="PTHR45647">
    <property type="entry name" value="OS02G0152300 PROTEIN"/>
    <property type="match status" value="1"/>
</dbReference>
<keyword evidence="3" id="KW-0833">Ubl conjugation pathway</keyword>
<reference evidence="5" key="1">
    <citation type="journal article" date="2023" name="GigaByte">
        <title>Genome assembly of the bearded iris, Iris pallida Lam.</title>
        <authorList>
            <person name="Bruccoleri R.E."/>
            <person name="Oakeley E.J."/>
            <person name="Faust A.M.E."/>
            <person name="Altorfer M."/>
            <person name="Dessus-Babus S."/>
            <person name="Burckhardt D."/>
            <person name="Oertli M."/>
            <person name="Naumann U."/>
            <person name="Petersen F."/>
            <person name="Wong J."/>
        </authorList>
    </citation>
    <scope>NUCLEOTIDE SEQUENCE</scope>
    <source>
        <strain evidence="5">GSM-AAB239-AS_SAM_17_03QT</strain>
    </source>
</reference>
<dbReference type="GO" id="GO:0004672">
    <property type="term" value="F:protein kinase activity"/>
    <property type="evidence" value="ECO:0007669"/>
    <property type="project" value="InterPro"/>
</dbReference>
<dbReference type="SUPFAM" id="SSF56112">
    <property type="entry name" value="Protein kinase-like (PK-like)"/>
    <property type="match status" value="1"/>
</dbReference>
<reference evidence="5" key="2">
    <citation type="submission" date="2023-04" db="EMBL/GenBank/DDBJ databases">
        <authorList>
            <person name="Bruccoleri R.E."/>
            <person name="Oakeley E.J."/>
            <person name="Faust A.-M."/>
            <person name="Dessus-Babus S."/>
            <person name="Altorfer M."/>
            <person name="Burckhardt D."/>
            <person name="Oertli M."/>
            <person name="Naumann U."/>
            <person name="Petersen F."/>
            <person name="Wong J."/>
        </authorList>
    </citation>
    <scope>NUCLEOTIDE SEQUENCE</scope>
    <source>
        <strain evidence="5">GSM-AAB239-AS_SAM_17_03QT</strain>
        <tissue evidence="5">Leaf</tissue>
    </source>
</reference>
<dbReference type="EMBL" id="JANAVB010038119">
    <property type="protein sequence ID" value="KAJ6801311.1"/>
    <property type="molecule type" value="Genomic_DNA"/>
</dbReference>
<evidence type="ECO:0000313" key="6">
    <source>
        <dbReference type="Proteomes" id="UP001140949"/>
    </source>
</evidence>
<protein>
    <recommendedName>
        <fullName evidence="2">RING-type E3 ubiquitin transferase</fullName>
        <ecNumber evidence="2">2.3.2.27</ecNumber>
    </recommendedName>
</protein>
<dbReference type="GO" id="GO:0061630">
    <property type="term" value="F:ubiquitin protein ligase activity"/>
    <property type="evidence" value="ECO:0007669"/>
    <property type="project" value="UniProtKB-EC"/>
</dbReference>
<dbReference type="Pfam" id="PF07714">
    <property type="entry name" value="PK_Tyr_Ser-Thr"/>
    <property type="match status" value="1"/>
</dbReference>
<dbReference type="InterPro" id="IPR000719">
    <property type="entry name" value="Prot_kinase_dom"/>
</dbReference>